<comment type="catalytic activity">
    <reaction evidence="7">
        <text>4 Fe(2+) + O2 + 6 H2O = 4 iron(III) oxide-hydroxide + 12 H(+)</text>
        <dbReference type="Rhea" id="RHEA:11972"/>
        <dbReference type="ChEBI" id="CHEBI:15377"/>
        <dbReference type="ChEBI" id="CHEBI:15378"/>
        <dbReference type="ChEBI" id="CHEBI:15379"/>
        <dbReference type="ChEBI" id="CHEBI:29033"/>
        <dbReference type="ChEBI" id="CHEBI:78619"/>
        <dbReference type="EC" id="1.16.3.2"/>
    </reaction>
</comment>
<dbReference type="PANTHER" id="PTHR11431">
    <property type="entry name" value="FERRITIN"/>
    <property type="match status" value="1"/>
</dbReference>
<feature type="binding site" evidence="6">
    <location>
        <position position="128"/>
    </location>
    <ligand>
        <name>Fe cation</name>
        <dbReference type="ChEBI" id="CHEBI:24875"/>
        <label>1</label>
    </ligand>
</feature>
<evidence type="ECO:0000256" key="1">
    <source>
        <dbReference type="ARBA" id="ARBA00006950"/>
    </source>
</evidence>
<dbReference type="EC" id="1.16.3.2" evidence="7"/>
<dbReference type="GO" id="GO:0005829">
    <property type="term" value="C:cytosol"/>
    <property type="evidence" value="ECO:0007669"/>
    <property type="project" value="TreeGrafter"/>
</dbReference>
<dbReference type="GO" id="GO:0006826">
    <property type="term" value="P:iron ion transport"/>
    <property type="evidence" value="ECO:0007669"/>
    <property type="project" value="InterPro"/>
</dbReference>
<dbReference type="OrthoDB" id="9801481at2"/>
<evidence type="ECO:0000256" key="3">
    <source>
        <dbReference type="ARBA" id="ARBA00022723"/>
    </source>
</evidence>
<evidence type="ECO:0000256" key="7">
    <source>
        <dbReference type="RuleBase" id="RU361145"/>
    </source>
</evidence>
<evidence type="ECO:0000256" key="2">
    <source>
        <dbReference type="ARBA" id="ARBA00022434"/>
    </source>
</evidence>
<feature type="binding site" evidence="6">
    <location>
        <position position="54"/>
    </location>
    <ligand>
        <name>Fe cation</name>
        <dbReference type="ChEBI" id="CHEBI:24875"/>
        <label>1</label>
    </ligand>
</feature>
<dbReference type="InterPro" id="IPR012347">
    <property type="entry name" value="Ferritin-like"/>
</dbReference>
<sequence length="161" mass="17961">MLISPVLAAAINTQIGHEFSASLQYYAIATHFHRAHLLQLATLFFKQADEEREHAVKLLKYVVDTGGELRLPATKEPVHTFPSSEAAVEAALTWELEVTGQIKGLMDLAASEGDYLAQNFLQWFVDEQLEEVMKMQRLLGVVRMAGEKHLLSVEAYLVHGA</sequence>
<dbReference type="Pfam" id="PF00210">
    <property type="entry name" value="Ferritin"/>
    <property type="match status" value="1"/>
</dbReference>
<comment type="similarity">
    <text evidence="1 7">Belongs to the ferritin family. Prokaryotic subfamily.</text>
</comment>
<reference evidence="9 10" key="1">
    <citation type="journal article" date="2014" name="Proc. Natl. Acad. Sci. U.S.A.">
        <title>Functional type 2 photosynthetic reaction centers found in the rare bacterial phylum Gemmatimonadetes.</title>
        <authorList>
            <person name="Zeng Y."/>
            <person name="Feng F."/>
            <person name="Medova H."/>
            <person name="Dean J."/>
            <person name="Koblizek M."/>
        </authorList>
    </citation>
    <scope>NUCLEOTIDE SEQUENCE [LARGE SCALE GENOMIC DNA]</scope>
    <source>
        <strain evidence="9 10">AP64</strain>
    </source>
</reference>
<protein>
    <recommendedName>
        <fullName evidence="7">Ferritin</fullName>
        <ecNumber evidence="7">1.16.3.2</ecNumber>
    </recommendedName>
</protein>
<dbReference type="KEGG" id="gph:GEMMAAP_01495"/>
<reference evidence="9 10" key="2">
    <citation type="journal article" date="2016" name="Environ. Microbiol. Rep.">
        <title>Metagenomic evidence for the presence of phototrophic Gemmatimonadetes bacteria in diverse environments.</title>
        <authorList>
            <person name="Zeng Y."/>
            <person name="Baumbach J."/>
            <person name="Barbosa E.G."/>
            <person name="Azevedo V."/>
            <person name="Zhang C."/>
            <person name="Koblizek M."/>
        </authorList>
    </citation>
    <scope>NUCLEOTIDE SEQUENCE [LARGE SCALE GENOMIC DNA]</scope>
    <source>
        <strain evidence="9 10">AP64</strain>
    </source>
</reference>
<feature type="binding site" evidence="6">
    <location>
        <position position="95"/>
    </location>
    <ligand>
        <name>Fe cation</name>
        <dbReference type="ChEBI" id="CHEBI:24875"/>
        <label>1</label>
    </ligand>
</feature>
<comment type="function">
    <text evidence="7">Iron-storage protein.</text>
</comment>
<evidence type="ECO:0000313" key="10">
    <source>
        <dbReference type="Proteomes" id="UP000076404"/>
    </source>
</evidence>
<dbReference type="EMBL" id="CP011454">
    <property type="protein sequence ID" value="AMW03874.1"/>
    <property type="molecule type" value="Genomic_DNA"/>
</dbReference>
<feature type="binding site" evidence="6">
    <location>
        <position position="51"/>
    </location>
    <ligand>
        <name>Fe cation</name>
        <dbReference type="ChEBI" id="CHEBI:24875"/>
        <label>1</label>
    </ligand>
</feature>
<feature type="domain" description="Ferritin-like diiron" evidence="8">
    <location>
        <begin position="1"/>
        <end position="146"/>
    </location>
</feature>
<dbReference type="InterPro" id="IPR009078">
    <property type="entry name" value="Ferritin-like_SF"/>
</dbReference>
<name>A0A143BHJ0_9BACT</name>
<dbReference type="InterPro" id="IPR001519">
    <property type="entry name" value="Ferritin"/>
</dbReference>
<dbReference type="GO" id="GO:0004322">
    <property type="term" value="F:ferroxidase activity"/>
    <property type="evidence" value="ECO:0007669"/>
    <property type="project" value="TreeGrafter"/>
</dbReference>
<comment type="subcellular location">
    <subcellularLocation>
        <location evidence="7">Cytoplasm</location>
    </subcellularLocation>
</comment>
<keyword evidence="5 6" id="KW-0408">Iron</keyword>
<evidence type="ECO:0000256" key="6">
    <source>
        <dbReference type="PIRSR" id="PIRSR601519-1"/>
    </source>
</evidence>
<dbReference type="PROSITE" id="PS50905">
    <property type="entry name" value="FERRITIN_LIKE"/>
    <property type="match status" value="1"/>
</dbReference>
<dbReference type="eggNOG" id="COG1528">
    <property type="taxonomic scope" value="Bacteria"/>
</dbReference>
<dbReference type="RefSeq" id="WP_026849151.1">
    <property type="nucleotide sequence ID" value="NZ_CP011454.1"/>
</dbReference>
<accession>A0A143BHJ0</accession>
<keyword evidence="10" id="KW-1185">Reference proteome</keyword>
<feature type="binding site" evidence="6">
    <location>
        <position position="18"/>
    </location>
    <ligand>
        <name>Fe cation</name>
        <dbReference type="ChEBI" id="CHEBI:24875"/>
        <label>1</label>
    </ligand>
</feature>
<dbReference type="Gene3D" id="1.20.1260.10">
    <property type="match status" value="1"/>
</dbReference>
<dbReference type="CDD" id="cd01055">
    <property type="entry name" value="Nonheme_Ferritin"/>
    <property type="match status" value="1"/>
</dbReference>
<keyword evidence="2 7" id="KW-0409">Iron storage</keyword>
<keyword evidence="7" id="KW-0963">Cytoplasm</keyword>
<organism evidence="9 10">
    <name type="scientific">Gemmatimonas phototrophica</name>
    <dbReference type="NCBI Taxonomy" id="1379270"/>
    <lineage>
        <taxon>Bacteria</taxon>
        <taxon>Pseudomonadati</taxon>
        <taxon>Gemmatimonadota</taxon>
        <taxon>Gemmatimonadia</taxon>
        <taxon>Gemmatimonadales</taxon>
        <taxon>Gemmatimonadaceae</taxon>
        <taxon>Gemmatimonas</taxon>
    </lineage>
</organism>
<dbReference type="AlphaFoldDB" id="A0A143BHJ0"/>
<dbReference type="GO" id="GO:0008199">
    <property type="term" value="F:ferric iron binding"/>
    <property type="evidence" value="ECO:0007669"/>
    <property type="project" value="InterPro"/>
</dbReference>
<keyword evidence="3 6" id="KW-0479">Metal-binding</keyword>
<dbReference type="SUPFAM" id="SSF47240">
    <property type="entry name" value="Ferritin-like"/>
    <property type="match status" value="1"/>
</dbReference>
<dbReference type="Proteomes" id="UP000076404">
    <property type="component" value="Chromosome"/>
</dbReference>
<proteinExistence type="inferred from homology"/>
<dbReference type="GO" id="GO:0006879">
    <property type="term" value="P:intracellular iron ion homeostasis"/>
    <property type="evidence" value="ECO:0007669"/>
    <property type="project" value="UniProtKB-KW"/>
</dbReference>
<gene>
    <name evidence="9" type="ORF">GEMMAAP_01495</name>
</gene>
<dbReference type="InterPro" id="IPR009040">
    <property type="entry name" value="Ferritin-like_diiron"/>
</dbReference>
<dbReference type="InterPro" id="IPR008331">
    <property type="entry name" value="Ferritin_DPS_dom"/>
</dbReference>
<dbReference type="STRING" id="1379270.GEMMAAP_01495"/>
<dbReference type="InterPro" id="IPR041719">
    <property type="entry name" value="Ferritin_prok"/>
</dbReference>
<dbReference type="PANTHER" id="PTHR11431:SF127">
    <property type="entry name" value="BACTERIAL NON-HEME FERRITIN"/>
    <property type="match status" value="1"/>
</dbReference>
<dbReference type="GO" id="GO:0008198">
    <property type="term" value="F:ferrous iron binding"/>
    <property type="evidence" value="ECO:0007669"/>
    <property type="project" value="TreeGrafter"/>
</dbReference>
<evidence type="ECO:0000259" key="8">
    <source>
        <dbReference type="PROSITE" id="PS50905"/>
    </source>
</evidence>
<keyword evidence="4" id="KW-0560">Oxidoreductase</keyword>
<evidence type="ECO:0000256" key="4">
    <source>
        <dbReference type="ARBA" id="ARBA00023002"/>
    </source>
</evidence>
<evidence type="ECO:0000313" key="9">
    <source>
        <dbReference type="EMBL" id="AMW03874.1"/>
    </source>
</evidence>
<evidence type="ECO:0000256" key="5">
    <source>
        <dbReference type="ARBA" id="ARBA00023004"/>
    </source>
</evidence>